<evidence type="ECO:0000313" key="2">
    <source>
        <dbReference type="Proteomes" id="UP000499080"/>
    </source>
</evidence>
<gene>
    <name evidence="1" type="ORF">AVEN_190668_1</name>
</gene>
<accession>A0A4Y2KUZ0</accession>
<reference evidence="1 2" key="1">
    <citation type="journal article" date="2019" name="Sci. Rep.">
        <title>Orb-weaving spider Araneus ventricosus genome elucidates the spidroin gene catalogue.</title>
        <authorList>
            <person name="Kono N."/>
            <person name="Nakamura H."/>
            <person name="Ohtoshi R."/>
            <person name="Moran D.A.P."/>
            <person name="Shinohara A."/>
            <person name="Yoshida Y."/>
            <person name="Fujiwara M."/>
            <person name="Mori M."/>
            <person name="Tomita M."/>
            <person name="Arakawa K."/>
        </authorList>
    </citation>
    <scope>NUCLEOTIDE SEQUENCE [LARGE SCALE GENOMIC DNA]</scope>
</reference>
<comment type="caution">
    <text evidence="1">The sequence shown here is derived from an EMBL/GenBank/DDBJ whole genome shotgun (WGS) entry which is preliminary data.</text>
</comment>
<keyword evidence="2" id="KW-1185">Reference proteome</keyword>
<feature type="non-terminal residue" evidence="1">
    <location>
        <position position="233"/>
    </location>
</feature>
<dbReference type="OrthoDB" id="6445453at2759"/>
<dbReference type="AlphaFoldDB" id="A0A4Y2KUZ0"/>
<protein>
    <submittedName>
        <fullName evidence="1">Uncharacterized protein</fullName>
    </submittedName>
</protein>
<proteinExistence type="predicted"/>
<dbReference type="Proteomes" id="UP000499080">
    <property type="component" value="Unassembled WGS sequence"/>
</dbReference>
<dbReference type="EMBL" id="BGPR01273928">
    <property type="protein sequence ID" value="GBN06032.1"/>
    <property type="molecule type" value="Genomic_DNA"/>
</dbReference>
<name>A0A4Y2KUZ0_ARAVE</name>
<evidence type="ECO:0000313" key="1">
    <source>
        <dbReference type="EMBL" id="GBN06032.1"/>
    </source>
</evidence>
<organism evidence="1 2">
    <name type="scientific">Araneus ventricosus</name>
    <name type="common">Orbweaver spider</name>
    <name type="synonym">Epeira ventricosa</name>
    <dbReference type="NCBI Taxonomy" id="182803"/>
    <lineage>
        <taxon>Eukaryota</taxon>
        <taxon>Metazoa</taxon>
        <taxon>Ecdysozoa</taxon>
        <taxon>Arthropoda</taxon>
        <taxon>Chelicerata</taxon>
        <taxon>Arachnida</taxon>
        <taxon>Araneae</taxon>
        <taxon>Araneomorphae</taxon>
        <taxon>Entelegynae</taxon>
        <taxon>Araneoidea</taxon>
        <taxon>Araneidae</taxon>
        <taxon>Araneus</taxon>
    </lineage>
</organism>
<sequence length="233" mass="27389">MQSLKRFSNNFFDKQRKIQTLLNQQDLKNQDKTVVKHSSFNPFRKLGSFTSSCLKKFGIFREKKCESSYQVEPEVQNESEVENEYFSHKDLIEIEVYMPIVDIENNTLIPPKFDRPIFKYRDINYDKQTLKSSDMANQKSKVNRIKKRSKFATVIKNEQPLKIDMINENPNFNTIKKKRKFAIKIKEKQPVKTSDMANENSDLHISKKTSKFATAIIKDEQQLKTSDMADENS</sequence>